<dbReference type="OrthoDB" id="409122at2759"/>
<evidence type="ECO:0000256" key="2">
    <source>
        <dbReference type="ARBA" id="ARBA00022670"/>
    </source>
</evidence>
<dbReference type="Proteomes" id="UP000051952">
    <property type="component" value="Unassembled WGS sequence"/>
</dbReference>
<keyword evidence="6" id="KW-0106">Calcium</keyword>
<dbReference type="InterPro" id="IPR030400">
    <property type="entry name" value="Sedolisin_dom"/>
</dbReference>
<accession>A0A0S4JSU3</accession>
<name>A0A0S4JSU3_BODSA</name>
<evidence type="ECO:0000256" key="3">
    <source>
        <dbReference type="ARBA" id="ARBA00022723"/>
    </source>
</evidence>
<reference evidence="11" key="1">
    <citation type="submission" date="2015-09" db="EMBL/GenBank/DDBJ databases">
        <authorList>
            <consortium name="Pathogen Informatics"/>
        </authorList>
    </citation>
    <scope>NUCLEOTIDE SEQUENCE [LARGE SCALE GENOMIC DNA]</scope>
    <source>
        <strain evidence="11">Lake Konstanz</strain>
    </source>
</reference>
<dbReference type="InterPro" id="IPR036852">
    <property type="entry name" value="Peptidase_S8/S53_dom_sf"/>
</dbReference>
<evidence type="ECO:0000259" key="9">
    <source>
        <dbReference type="PROSITE" id="PS51695"/>
    </source>
</evidence>
<feature type="active site" description="Charge relay system" evidence="8">
    <location>
        <position position="442"/>
    </location>
</feature>
<dbReference type="GO" id="GO:0004252">
    <property type="term" value="F:serine-type endopeptidase activity"/>
    <property type="evidence" value="ECO:0007669"/>
    <property type="project" value="UniProtKB-UniRule"/>
</dbReference>
<keyword evidence="5 8" id="KW-0720">Serine protease</keyword>
<dbReference type="GO" id="GO:0006508">
    <property type="term" value="P:proteolysis"/>
    <property type="evidence" value="ECO:0007669"/>
    <property type="project" value="UniProtKB-KW"/>
</dbReference>
<dbReference type="GO" id="GO:0046872">
    <property type="term" value="F:metal ion binding"/>
    <property type="evidence" value="ECO:0007669"/>
    <property type="project" value="UniProtKB-KW"/>
</dbReference>
<evidence type="ECO:0000256" key="4">
    <source>
        <dbReference type="ARBA" id="ARBA00022801"/>
    </source>
</evidence>
<dbReference type="GO" id="GO:0008240">
    <property type="term" value="F:tripeptidyl-peptidase activity"/>
    <property type="evidence" value="ECO:0007669"/>
    <property type="project" value="TreeGrafter"/>
</dbReference>
<proteinExistence type="predicted"/>
<dbReference type="Pfam" id="PF09286">
    <property type="entry name" value="Pro-kuma_activ"/>
    <property type="match status" value="1"/>
</dbReference>
<evidence type="ECO:0000256" key="7">
    <source>
        <dbReference type="ARBA" id="ARBA00023145"/>
    </source>
</evidence>
<dbReference type="PANTHER" id="PTHR14218">
    <property type="entry name" value="PROTEASE S8 TRIPEPTIDYL PEPTIDASE I CLN2"/>
    <property type="match status" value="1"/>
</dbReference>
<dbReference type="PANTHER" id="PTHR14218:SF15">
    <property type="entry name" value="TRIPEPTIDYL-PEPTIDASE 1"/>
    <property type="match status" value="1"/>
</dbReference>
<keyword evidence="2 8" id="KW-0645">Protease</keyword>
<comment type="caution">
    <text evidence="8">Lacks conserved residue(s) required for the propagation of feature annotation.</text>
</comment>
<dbReference type="InterPro" id="IPR050819">
    <property type="entry name" value="Tripeptidyl-peptidase_I"/>
</dbReference>
<keyword evidence="7" id="KW-0865">Zymogen</keyword>
<dbReference type="InterPro" id="IPR000209">
    <property type="entry name" value="Peptidase_S8/S53_dom"/>
</dbReference>
<evidence type="ECO:0000256" key="8">
    <source>
        <dbReference type="PROSITE-ProRule" id="PRU01032"/>
    </source>
</evidence>
<dbReference type="InterPro" id="IPR015366">
    <property type="entry name" value="S53_propep"/>
</dbReference>
<keyword evidence="3" id="KW-0479">Metal-binding</keyword>
<feature type="active site" description="Charge relay system" evidence="8">
    <location>
        <position position="655"/>
    </location>
</feature>
<feature type="domain" description="Peptidase S53" evidence="9">
    <location>
        <begin position="357"/>
        <end position="672"/>
    </location>
</feature>
<protein>
    <submittedName>
        <fullName evidence="10">Subtilisin-like serine protease, putative</fullName>
    </submittedName>
</protein>
<dbReference type="VEuPathDB" id="TriTrypDB:BSAL_02405"/>
<feature type="active site" description="Charge relay system" evidence="8">
    <location>
        <position position="438"/>
    </location>
</feature>
<dbReference type="CDD" id="cd04056">
    <property type="entry name" value="Peptidases_S53"/>
    <property type="match status" value="1"/>
</dbReference>
<dbReference type="Pfam" id="PF00082">
    <property type="entry name" value="Peptidase_S8"/>
    <property type="match status" value="1"/>
</dbReference>
<sequence length="672" mass="72998">MAWSLVFVHEQVERHGVEDLWVRQQCVASASDVVNFQIYLKWSNDDLLTSFVQSGSPEHVPFASHKLTTSEELMSFWRFPLKPSQEAFDTVMTRLVVSGVESNLCRTEWDSIHCTGVPVRVANRVFGVQLCAYKQDLAKMYERAPHLSRSRRNGVFWLSNAPTTAFPESRYIGGISLFDPTSVPIRRSFTSPTTRSTGAMDPSLWPINTGSNGPVIISGPRLPEFGSLSDFGAMTVAVNCKSGAPSNASSPLWCPEGKPIAFTVKIVGRDGNVTVPVSASDCGSYGTNLPTNITAWQDMVICNFGAHQIVVGLETWGRYEVTTSTTFADGSISNVTTMMNFWTGEYQSLMEVTIPNPMTPKDIRALYAIPEDEMILSNKSAQGILEFSDTLDPRQGFLLSDLRTFLVQYEIVNESDADAYLAEYLQEVGTSALESRGETSLDIEMMMSLARGAKTYLWNIINGPDQEYVHWAQAFIGWAHNVTSGQAPSSALPPSVWSVSYGGPEWNTTSDSLAEANMLNDYFKLMTASGVTMVVSSGDSGAGFETVAPLVSYPASSPYVVSVGATAQRLHEGVVVQAACSAADGNVITTGGAFSQYFEVPEYQAQAVKSYVDAHPGFPTSMMSSSQRAVPDIATIGAWVNVVFSNSTIPVFGTSISAPVLSSMISLANDKR</sequence>
<dbReference type="SUPFAM" id="SSF52743">
    <property type="entry name" value="Subtilisin-like"/>
    <property type="match status" value="1"/>
</dbReference>
<dbReference type="Gene3D" id="3.40.50.200">
    <property type="entry name" value="Peptidase S8/S53 domain"/>
    <property type="match status" value="1"/>
</dbReference>
<keyword evidence="4 8" id="KW-0378">Hydrolase</keyword>
<evidence type="ECO:0000256" key="1">
    <source>
        <dbReference type="ARBA" id="ARBA00001913"/>
    </source>
</evidence>
<feature type="non-terminal residue" evidence="10">
    <location>
        <position position="672"/>
    </location>
</feature>
<evidence type="ECO:0000256" key="5">
    <source>
        <dbReference type="ARBA" id="ARBA00022825"/>
    </source>
</evidence>
<dbReference type="PROSITE" id="PS51695">
    <property type="entry name" value="SEDOLISIN"/>
    <property type="match status" value="1"/>
</dbReference>
<keyword evidence="11" id="KW-1185">Reference proteome</keyword>
<comment type="cofactor">
    <cofactor evidence="1">
        <name>Ca(2+)</name>
        <dbReference type="ChEBI" id="CHEBI:29108"/>
    </cofactor>
</comment>
<dbReference type="EMBL" id="CYKH01001945">
    <property type="protein sequence ID" value="CUG91622.1"/>
    <property type="molecule type" value="Genomic_DNA"/>
</dbReference>
<evidence type="ECO:0000313" key="10">
    <source>
        <dbReference type="EMBL" id="CUG91622.1"/>
    </source>
</evidence>
<evidence type="ECO:0000256" key="6">
    <source>
        <dbReference type="ARBA" id="ARBA00022837"/>
    </source>
</evidence>
<evidence type="ECO:0000313" key="11">
    <source>
        <dbReference type="Proteomes" id="UP000051952"/>
    </source>
</evidence>
<dbReference type="AlphaFoldDB" id="A0A0S4JSU3"/>
<organism evidence="10 11">
    <name type="scientific">Bodo saltans</name>
    <name type="common">Flagellated protozoan</name>
    <dbReference type="NCBI Taxonomy" id="75058"/>
    <lineage>
        <taxon>Eukaryota</taxon>
        <taxon>Discoba</taxon>
        <taxon>Euglenozoa</taxon>
        <taxon>Kinetoplastea</taxon>
        <taxon>Metakinetoplastina</taxon>
        <taxon>Eubodonida</taxon>
        <taxon>Bodonidae</taxon>
        <taxon>Bodo</taxon>
    </lineage>
</organism>
<gene>
    <name evidence="10" type="ORF">BSAL_02405</name>
</gene>